<evidence type="ECO:0000313" key="2">
    <source>
        <dbReference type="EMBL" id="KAK7493504.1"/>
    </source>
</evidence>
<protein>
    <submittedName>
        <fullName evidence="2">Uncharacterized protein</fullName>
    </submittedName>
</protein>
<proteinExistence type="predicted"/>
<dbReference type="EMBL" id="JACVVK020000092">
    <property type="protein sequence ID" value="KAK7493504.1"/>
    <property type="molecule type" value="Genomic_DNA"/>
</dbReference>
<gene>
    <name evidence="2" type="ORF">BaRGS_00015215</name>
</gene>
<reference evidence="2 3" key="1">
    <citation type="journal article" date="2023" name="Sci. Data">
        <title>Genome assembly of the Korean intertidal mud-creeper Batillaria attramentaria.</title>
        <authorList>
            <person name="Patra A.K."/>
            <person name="Ho P.T."/>
            <person name="Jun S."/>
            <person name="Lee S.J."/>
            <person name="Kim Y."/>
            <person name="Won Y.J."/>
        </authorList>
    </citation>
    <scope>NUCLEOTIDE SEQUENCE [LARGE SCALE GENOMIC DNA]</scope>
    <source>
        <strain evidence="2">Wonlab-2016</strain>
    </source>
</reference>
<accession>A0ABD0L265</accession>
<sequence length="112" mass="12329">MERNDHKNCYLRPPPLVPSSQAPPPPISFPPPTQADVLVVMATFSSEMGRGDERPREVARFDVNSAIGADMHRHDTHYSPCRPILQERRAPHGRPLGGEDGGRCNVAPQIVA</sequence>
<evidence type="ECO:0000313" key="3">
    <source>
        <dbReference type="Proteomes" id="UP001519460"/>
    </source>
</evidence>
<feature type="compositionally biased region" description="Pro residues" evidence="1">
    <location>
        <begin position="12"/>
        <end position="31"/>
    </location>
</feature>
<evidence type="ECO:0000256" key="1">
    <source>
        <dbReference type="SAM" id="MobiDB-lite"/>
    </source>
</evidence>
<name>A0ABD0L265_9CAEN</name>
<organism evidence="2 3">
    <name type="scientific">Batillaria attramentaria</name>
    <dbReference type="NCBI Taxonomy" id="370345"/>
    <lineage>
        <taxon>Eukaryota</taxon>
        <taxon>Metazoa</taxon>
        <taxon>Spiralia</taxon>
        <taxon>Lophotrochozoa</taxon>
        <taxon>Mollusca</taxon>
        <taxon>Gastropoda</taxon>
        <taxon>Caenogastropoda</taxon>
        <taxon>Sorbeoconcha</taxon>
        <taxon>Cerithioidea</taxon>
        <taxon>Batillariidae</taxon>
        <taxon>Batillaria</taxon>
    </lineage>
</organism>
<dbReference type="AlphaFoldDB" id="A0ABD0L265"/>
<feature type="region of interest" description="Disordered" evidence="1">
    <location>
        <begin position="88"/>
        <end position="112"/>
    </location>
</feature>
<feature type="region of interest" description="Disordered" evidence="1">
    <location>
        <begin position="1"/>
        <end position="31"/>
    </location>
</feature>
<comment type="caution">
    <text evidence="2">The sequence shown here is derived from an EMBL/GenBank/DDBJ whole genome shotgun (WGS) entry which is preliminary data.</text>
</comment>
<dbReference type="Proteomes" id="UP001519460">
    <property type="component" value="Unassembled WGS sequence"/>
</dbReference>
<keyword evidence="3" id="KW-1185">Reference proteome</keyword>